<evidence type="ECO:0000256" key="1">
    <source>
        <dbReference type="SAM" id="SignalP"/>
    </source>
</evidence>
<name>A0ABW6AV50_9BACT</name>
<accession>A0ABW6AV50</accession>
<protein>
    <recommendedName>
        <fullName evidence="4">Lipocalin-like domain-containing protein</fullName>
    </recommendedName>
</protein>
<dbReference type="EMBL" id="JBHUOM010000048">
    <property type="protein sequence ID" value="MFD2938150.1"/>
    <property type="molecule type" value="Genomic_DNA"/>
</dbReference>
<evidence type="ECO:0008006" key="4">
    <source>
        <dbReference type="Google" id="ProtNLM"/>
    </source>
</evidence>
<sequence>MKKAFYISLTLLLASLLIKCKDTNNGFSPGPGDPRITGTWQLVERYFSKDSANSVLTVNLVTRQDSILVTVGNQVVKRDTLITTYDTIYVRRDTSFYTTKRYASIPPQTLTFDADGKLTASGSEMTYYNPIKYFLVDKTYPDSLFIDFFISTNRANVPVQQGLEFRLDTLMLEPRCDQKCYSKFVRVR</sequence>
<comment type="caution">
    <text evidence="2">The sequence shown here is derived from an EMBL/GenBank/DDBJ whole genome shotgun (WGS) entry which is preliminary data.</text>
</comment>
<keyword evidence="3" id="KW-1185">Reference proteome</keyword>
<keyword evidence="1" id="KW-0732">Signal</keyword>
<feature type="chain" id="PRO_5047031063" description="Lipocalin-like domain-containing protein" evidence="1">
    <location>
        <begin position="21"/>
        <end position="188"/>
    </location>
</feature>
<gene>
    <name evidence="2" type="ORF">ACFS25_30580</name>
</gene>
<feature type="signal peptide" evidence="1">
    <location>
        <begin position="1"/>
        <end position="20"/>
    </location>
</feature>
<organism evidence="2 3">
    <name type="scientific">Spirosoma flavum</name>
    <dbReference type="NCBI Taxonomy" id="2048557"/>
    <lineage>
        <taxon>Bacteria</taxon>
        <taxon>Pseudomonadati</taxon>
        <taxon>Bacteroidota</taxon>
        <taxon>Cytophagia</taxon>
        <taxon>Cytophagales</taxon>
        <taxon>Cytophagaceae</taxon>
        <taxon>Spirosoma</taxon>
    </lineage>
</organism>
<reference evidence="3" key="1">
    <citation type="journal article" date="2019" name="Int. J. Syst. Evol. Microbiol.">
        <title>The Global Catalogue of Microorganisms (GCM) 10K type strain sequencing project: providing services to taxonomists for standard genome sequencing and annotation.</title>
        <authorList>
            <consortium name="The Broad Institute Genomics Platform"/>
            <consortium name="The Broad Institute Genome Sequencing Center for Infectious Disease"/>
            <person name="Wu L."/>
            <person name="Ma J."/>
        </authorList>
    </citation>
    <scope>NUCLEOTIDE SEQUENCE [LARGE SCALE GENOMIC DNA]</scope>
    <source>
        <strain evidence="3">KCTC 52490</strain>
    </source>
</reference>
<evidence type="ECO:0000313" key="3">
    <source>
        <dbReference type="Proteomes" id="UP001597512"/>
    </source>
</evidence>
<dbReference type="Proteomes" id="UP001597512">
    <property type="component" value="Unassembled WGS sequence"/>
</dbReference>
<proteinExistence type="predicted"/>
<evidence type="ECO:0000313" key="2">
    <source>
        <dbReference type="EMBL" id="MFD2938150.1"/>
    </source>
</evidence>
<dbReference type="RefSeq" id="WP_381508829.1">
    <property type="nucleotide sequence ID" value="NZ_JBHUOM010000048.1"/>
</dbReference>